<dbReference type="InterPro" id="IPR013658">
    <property type="entry name" value="SGL"/>
</dbReference>
<dbReference type="GO" id="GO:0016787">
    <property type="term" value="F:hydrolase activity"/>
    <property type="evidence" value="ECO:0007669"/>
    <property type="project" value="UniProtKB-KW"/>
</dbReference>
<evidence type="ECO:0000313" key="3">
    <source>
        <dbReference type="EMBL" id="SUZ78647.1"/>
    </source>
</evidence>
<name>A0A381QKV3_9ZZZZ</name>
<dbReference type="PANTHER" id="PTHR47572">
    <property type="entry name" value="LIPOPROTEIN-RELATED"/>
    <property type="match status" value="1"/>
</dbReference>
<evidence type="ECO:0000259" key="2">
    <source>
        <dbReference type="Pfam" id="PF08450"/>
    </source>
</evidence>
<dbReference type="InterPro" id="IPR011042">
    <property type="entry name" value="6-blade_b-propeller_TolB-like"/>
</dbReference>
<dbReference type="InterPro" id="IPR005511">
    <property type="entry name" value="SMP-30"/>
</dbReference>
<sequence>MMLKTFASLVLRLCSISGLSATLLTVASMMICAGDIAEAQLPTIGSIERIDSRLDLIVSLDAEMEVLAAGHEWTEGPVWVPALEGVLYSDIPNNAIYLWREGGPASLWLQPSGYTGETPRGGESGSNGLLLDHEGGLLLAQHGDRRIARLDSSWDAPVASFETLVREFEGKRFNSPNDLALNVNGDLYFTDPPYGLEQGIEDPAKELDVHGVYRLTVGGSLTQVISDLPRPNGIAFSPDQGTLYVSNSGLPPVIMAYDVTSSGDLSNGRAFYQSWGDGLAIDQQGNVYVAGPDNGVLIISPDGELLGSLNTTQRTSNCAFGDDGYTLYITSDMHLLRIRLNVKGVGF</sequence>
<dbReference type="PRINTS" id="PR01790">
    <property type="entry name" value="SMP30FAMILY"/>
</dbReference>
<keyword evidence="1" id="KW-0378">Hydrolase</keyword>
<dbReference type="AlphaFoldDB" id="A0A381QKV3"/>
<dbReference type="Gene3D" id="2.120.10.30">
    <property type="entry name" value="TolB, C-terminal domain"/>
    <property type="match status" value="1"/>
</dbReference>
<dbReference type="SUPFAM" id="SSF63829">
    <property type="entry name" value="Calcium-dependent phosphotriesterase"/>
    <property type="match status" value="1"/>
</dbReference>
<proteinExistence type="predicted"/>
<feature type="domain" description="SMP-30/Gluconolactonase/LRE-like region" evidence="2">
    <location>
        <begin position="73"/>
        <end position="331"/>
    </location>
</feature>
<dbReference type="Pfam" id="PF08450">
    <property type="entry name" value="SGL"/>
    <property type="match status" value="1"/>
</dbReference>
<dbReference type="PANTHER" id="PTHR47572:SF4">
    <property type="entry name" value="LACTONASE DRP35"/>
    <property type="match status" value="1"/>
</dbReference>
<organism evidence="3">
    <name type="scientific">marine metagenome</name>
    <dbReference type="NCBI Taxonomy" id="408172"/>
    <lineage>
        <taxon>unclassified sequences</taxon>
        <taxon>metagenomes</taxon>
        <taxon>ecological metagenomes</taxon>
    </lineage>
</organism>
<reference evidence="3" key="1">
    <citation type="submission" date="2018-05" db="EMBL/GenBank/DDBJ databases">
        <authorList>
            <person name="Lanie J.A."/>
            <person name="Ng W.-L."/>
            <person name="Kazmierczak K.M."/>
            <person name="Andrzejewski T.M."/>
            <person name="Davidsen T.M."/>
            <person name="Wayne K.J."/>
            <person name="Tettelin H."/>
            <person name="Glass J.I."/>
            <person name="Rusch D."/>
            <person name="Podicherti R."/>
            <person name="Tsui H.-C.T."/>
            <person name="Winkler M.E."/>
        </authorList>
    </citation>
    <scope>NUCLEOTIDE SEQUENCE</scope>
</reference>
<evidence type="ECO:0000256" key="1">
    <source>
        <dbReference type="ARBA" id="ARBA00022801"/>
    </source>
</evidence>
<gene>
    <name evidence="3" type="ORF">METZ01_LOCUS31501</name>
</gene>
<dbReference type="EMBL" id="UINC01001360">
    <property type="protein sequence ID" value="SUZ78647.1"/>
    <property type="molecule type" value="Genomic_DNA"/>
</dbReference>
<accession>A0A381QKV3</accession>
<dbReference type="InterPro" id="IPR051262">
    <property type="entry name" value="SMP-30/CGR1_Lactonase"/>
</dbReference>
<protein>
    <recommendedName>
        <fullName evidence="2">SMP-30/Gluconolactonase/LRE-like region domain-containing protein</fullName>
    </recommendedName>
</protein>